<dbReference type="EMBL" id="JABWMH010000003">
    <property type="protein sequence ID" value="NVD28357.1"/>
    <property type="molecule type" value="Genomic_DNA"/>
</dbReference>
<accession>A0ABX2N3V1</accession>
<organism evidence="1 2">
    <name type="scientific">Parasphingorhabdus flavimaris</name>
    <dbReference type="NCBI Taxonomy" id="266812"/>
    <lineage>
        <taxon>Bacteria</taxon>
        <taxon>Pseudomonadati</taxon>
        <taxon>Pseudomonadota</taxon>
        <taxon>Alphaproteobacteria</taxon>
        <taxon>Sphingomonadales</taxon>
        <taxon>Sphingomonadaceae</taxon>
        <taxon>Parasphingorhabdus</taxon>
    </lineage>
</organism>
<evidence type="ECO:0000313" key="1">
    <source>
        <dbReference type="EMBL" id="NVD28357.1"/>
    </source>
</evidence>
<comment type="caution">
    <text evidence="1">The sequence shown here is derived from an EMBL/GenBank/DDBJ whole genome shotgun (WGS) entry which is preliminary data.</text>
</comment>
<keyword evidence="2" id="KW-1185">Reference proteome</keyword>
<sequence>MTNPTEIERQLSREANLFAARGSAAHHDRTRTYIVADFEYGYDRDRHNGYGVAEGKDAEEKIRWPFHRVAAASWCVMRFKRGSDIPEIQGPIVLSANDHSEKEMVSVFFDALDQEPGAVLVTWGGEHKDLAVLRRTAGELDLIMPGQLRELSPVSDRRIDLCGAVSIRAESVHLPEYAAACSIPAKPSPSKTIGELVEKGMWGDVEEQVLADVMTTAIIMLRHLKSHGLIRCAIPACSLALANAATSANPESEFLRRTFKPWAQLKDSTANYTCPIYRAA</sequence>
<gene>
    <name evidence="1" type="ORF">HUO14_10635</name>
</gene>
<protein>
    <recommendedName>
        <fullName evidence="3">3'-5' exonuclease</fullName>
    </recommendedName>
</protein>
<proteinExistence type="predicted"/>
<dbReference type="Proteomes" id="UP000652427">
    <property type="component" value="Unassembled WGS sequence"/>
</dbReference>
<evidence type="ECO:0008006" key="3">
    <source>
        <dbReference type="Google" id="ProtNLM"/>
    </source>
</evidence>
<evidence type="ECO:0000313" key="2">
    <source>
        <dbReference type="Proteomes" id="UP000652427"/>
    </source>
</evidence>
<dbReference type="RefSeq" id="WP_100093809.1">
    <property type="nucleotide sequence ID" value="NZ_JABWMH010000003.1"/>
</dbReference>
<name>A0ABX2N3V1_9SPHN</name>
<reference evidence="1 2" key="1">
    <citation type="submission" date="2020-06" db="EMBL/GenBank/DDBJ databases">
        <authorList>
            <person name="Kim S.-J."/>
            <person name="Park S.-J."/>
        </authorList>
    </citation>
    <scope>NUCLEOTIDE SEQUENCE [LARGE SCALE GENOMIC DNA]</scope>
    <source>
        <strain evidence="1 2">SW-151</strain>
    </source>
</reference>